<reference evidence="3" key="1">
    <citation type="journal article" date="2020" name="PLoS Negl. Trop. Dis.">
        <title>High-quality nuclear genome for Sarcoptes scabiei-A critical resource for a neglected parasite.</title>
        <authorList>
            <person name="Korhonen P.K."/>
            <person name="Gasser R.B."/>
            <person name="Ma G."/>
            <person name="Wang T."/>
            <person name="Stroehlein A.J."/>
            <person name="Young N.D."/>
            <person name="Ang C.S."/>
            <person name="Fernando D.D."/>
            <person name="Lu H.C."/>
            <person name="Taylor S."/>
            <person name="Reynolds S.L."/>
            <person name="Mofiz E."/>
            <person name="Najaraj S.H."/>
            <person name="Gowda H."/>
            <person name="Madugundu A."/>
            <person name="Renuse S."/>
            <person name="Holt D."/>
            <person name="Pandey A."/>
            <person name="Papenfuss A.T."/>
            <person name="Fischer K."/>
        </authorList>
    </citation>
    <scope>NUCLEOTIDE SEQUENCE [LARGE SCALE GENOMIC DNA]</scope>
</reference>
<dbReference type="Proteomes" id="UP000070412">
    <property type="component" value="Unassembled WGS sequence"/>
</dbReference>
<evidence type="ECO:0000313" key="1">
    <source>
        <dbReference type="EMBL" id="KAF7495322.1"/>
    </source>
</evidence>
<sequence length="175" mass="19942">MLAKKNLRNPFENCYNCEIASYHNENDIKPFRVSNVIIESSREVKQLSPPLCEHIHQNLISYPQRYPNVADSSKLLKNLNNSSEFCEAIGGEKTAAINQNGSLTLRCSSVFDLKSKQNLDLDPKDSNLIHLKNGTRIIQKLDDDKYRCFQTNTVTTCTIGLVGHRRDFTTKADFF</sequence>
<proteinExistence type="predicted"/>
<dbReference type="AlphaFoldDB" id="A0A834RGS5"/>
<reference evidence="2" key="3">
    <citation type="submission" date="2022-06" db="UniProtKB">
        <authorList>
            <consortium name="EnsemblMetazoa"/>
        </authorList>
    </citation>
    <scope>IDENTIFICATION</scope>
</reference>
<evidence type="ECO:0000313" key="2">
    <source>
        <dbReference type="EnsemblMetazoa" id="KAF7495322.1"/>
    </source>
</evidence>
<protein>
    <submittedName>
        <fullName evidence="1 2">Uncharacterized protein</fullName>
    </submittedName>
</protein>
<accession>A0A834RGS5</accession>
<dbReference type="EnsemblMetazoa" id="SSS_135s_mrna">
    <property type="protein sequence ID" value="KAF7495322.1"/>
    <property type="gene ID" value="SSS_135"/>
</dbReference>
<evidence type="ECO:0000313" key="3">
    <source>
        <dbReference type="Proteomes" id="UP000070412"/>
    </source>
</evidence>
<organism evidence="1">
    <name type="scientific">Sarcoptes scabiei</name>
    <name type="common">Itch mite</name>
    <name type="synonym">Acarus scabiei</name>
    <dbReference type="NCBI Taxonomy" id="52283"/>
    <lineage>
        <taxon>Eukaryota</taxon>
        <taxon>Metazoa</taxon>
        <taxon>Ecdysozoa</taxon>
        <taxon>Arthropoda</taxon>
        <taxon>Chelicerata</taxon>
        <taxon>Arachnida</taxon>
        <taxon>Acari</taxon>
        <taxon>Acariformes</taxon>
        <taxon>Sarcoptiformes</taxon>
        <taxon>Astigmata</taxon>
        <taxon>Psoroptidia</taxon>
        <taxon>Sarcoptoidea</taxon>
        <taxon>Sarcoptidae</taxon>
        <taxon>Sarcoptinae</taxon>
        <taxon>Sarcoptes</taxon>
    </lineage>
</organism>
<name>A0A834RGS5_SARSC</name>
<gene>
    <name evidence="1" type="ORF">SSS_135</name>
</gene>
<reference evidence="1" key="2">
    <citation type="submission" date="2020-01" db="EMBL/GenBank/DDBJ databases">
        <authorList>
            <person name="Korhonen P.K.K."/>
            <person name="Guangxu M.G."/>
            <person name="Wang T.W."/>
            <person name="Stroehlein A.J.S."/>
            <person name="Young N.D."/>
            <person name="Ang C.-S.A."/>
            <person name="Fernando D.W.F."/>
            <person name="Lu H.L."/>
            <person name="Taylor S.T."/>
            <person name="Ehtesham M.E.M."/>
            <person name="Najaraj S.H.N."/>
            <person name="Harsha G.H.G."/>
            <person name="Madugundu A.M."/>
            <person name="Renuse S.R."/>
            <person name="Holt D.H."/>
            <person name="Pandey A.P."/>
            <person name="Papenfuss A.P."/>
            <person name="Gasser R.B.G."/>
            <person name="Fischer K.F."/>
        </authorList>
    </citation>
    <scope>NUCLEOTIDE SEQUENCE</scope>
    <source>
        <strain evidence="1">SSS_KF_BRIS2020</strain>
    </source>
</reference>
<keyword evidence="3" id="KW-1185">Reference proteome</keyword>
<dbReference type="EMBL" id="WVUK01000048">
    <property type="protein sequence ID" value="KAF7495322.1"/>
    <property type="molecule type" value="Genomic_DNA"/>
</dbReference>